<dbReference type="SMART" id="SM00748">
    <property type="entry name" value="HEPN"/>
    <property type="match status" value="1"/>
</dbReference>
<dbReference type="SUPFAM" id="SSF81593">
    <property type="entry name" value="Nucleotidyltransferase substrate binding subunit/domain"/>
    <property type="match status" value="1"/>
</dbReference>
<feature type="domain" description="HEPN" evidence="1">
    <location>
        <begin position="9"/>
        <end position="127"/>
    </location>
</feature>
<sequence>MKLKTRNWVELAQEDYEVAGHLYEKKKNLYCLFFCQQAIEKALKAVYYEKFNETPPRKHDLIVLAKEVNLLSQLNESQQDFLDTLSFYYIESRYAEDRESLSKSCTKEVTKDTLQKSGEMLEWLKNILK</sequence>
<dbReference type="Proteomes" id="UP000366051">
    <property type="component" value="Chromosome"/>
</dbReference>
<protein>
    <submittedName>
        <fullName evidence="2">HEPN domain-containing protein</fullName>
    </submittedName>
</protein>
<evidence type="ECO:0000313" key="2">
    <source>
        <dbReference type="EMBL" id="QGG49252.1"/>
    </source>
</evidence>
<keyword evidence="3" id="KW-1185">Reference proteome</keyword>
<dbReference type="AlphaFoldDB" id="A0A5Q2N775"/>
<dbReference type="RefSeq" id="WP_162008071.1">
    <property type="nucleotide sequence ID" value="NZ_CP045875.1"/>
</dbReference>
<proteinExistence type="predicted"/>
<dbReference type="KEGG" id="hcv:FTV88_3178"/>
<evidence type="ECO:0000313" key="3">
    <source>
        <dbReference type="Proteomes" id="UP000366051"/>
    </source>
</evidence>
<dbReference type="PROSITE" id="PS50910">
    <property type="entry name" value="HEPN"/>
    <property type="match status" value="1"/>
</dbReference>
<gene>
    <name evidence="2" type="ORF">FTV88_3178</name>
</gene>
<accession>A0A5Q2N775</accession>
<dbReference type="EMBL" id="CP045875">
    <property type="protein sequence ID" value="QGG49252.1"/>
    <property type="molecule type" value="Genomic_DNA"/>
</dbReference>
<dbReference type="Pfam" id="PF05168">
    <property type="entry name" value="HEPN"/>
    <property type="match status" value="1"/>
</dbReference>
<dbReference type="Gene3D" id="1.20.120.330">
    <property type="entry name" value="Nucleotidyltransferases domain 2"/>
    <property type="match status" value="1"/>
</dbReference>
<evidence type="ECO:0000259" key="1">
    <source>
        <dbReference type="PROSITE" id="PS50910"/>
    </source>
</evidence>
<reference evidence="3" key="1">
    <citation type="submission" date="2019-11" db="EMBL/GenBank/DDBJ databases">
        <title>Genome sequence of Heliorestis convoluta strain HH, an alkaliphilic and minimalistic phototrophic bacterium from a soda lake in Egypt.</title>
        <authorList>
            <person name="Dewey E.D."/>
            <person name="Stokes L.M."/>
            <person name="Burchell B.M."/>
            <person name="Shaffer K.N."/>
            <person name="Huntington A.M."/>
            <person name="Baker J.M."/>
            <person name="Nadendla S."/>
            <person name="Giglio M.G."/>
            <person name="Touchman J.W."/>
            <person name="Blankenship R.E."/>
            <person name="Madigan M.T."/>
            <person name="Sattley W.M."/>
        </authorList>
    </citation>
    <scope>NUCLEOTIDE SEQUENCE [LARGE SCALE GENOMIC DNA]</scope>
    <source>
        <strain evidence="3">HH</strain>
    </source>
</reference>
<dbReference type="InterPro" id="IPR007842">
    <property type="entry name" value="HEPN_dom"/>
</dbReference>
<name>A0A5Q2N775_9FIRM</name>
<organism evidence="2 3">
    <name type="scientific">Heliorestis convoluta</name>
    <dbReference type="NCBI Taxonomy" id="356322"/>
    <lineage>
        <taxon>Bacteria</taxon>
        <taxon>Bacillati</taxon>
        <taxon>Bacillota</taxon>
        <taxon>Clostridia</taxon>
        <taxon>Eubacteriales</taxon>
        <taxon>Heliobacteriaceae</taxon>
        <taxon>Heliorestis</taxon>
    </lineage>
</organism>